<proteinExistence type="predicted"/>
<protein>
    <recommendedName>
        <fullName evidence="2">Clr5 domain-containing protein</fullName>
    </recommendedName>
</protein>
<dbReference type="SUPFAM" id="SSF48452">
    <property type="entry name" value="TPR-like"/>
    <property type="match status" value="1"/>
</dbReference>
<feature type="region of interest" description="Disordered" evidence="1">
    <location>
        <begin position="1"/>
        <end position="22"/>
    </location>
</feature>
<name>A0A8H4W2J6_9HELO</name>
<feature type="compositionally biased region" description="Polar residues" evidence="1">
    <location>
        <begin position="334"/>
        <end position="345"/>
    </location>
</feature>
<evidence type="ECO:0000313" key="4">
    <source>
        <dbReference type="Proteomes" id="UP000566819"/>
    </source>
</evidence>
<dbReference type="OrthoDB" id="3558740at2759"/>
<dbReference type="InterPro" id="IPR025676">
    <property type="entry name" value="Clr5_dom"/>
</dbReference>
<dbReference type="Pfam" id="PF14420">
    <property type="entry name" value="Clr5"/>
    <property type="match status" value="1"/>
</dbReference>
<dbReference type="Pfam" id="PF13374">
    <property type="entry name" value="TPR_10"/>
    <property type="match status" value="3"/>
</dbReference>
<comment type="caution">
    <text evidence="3">The sequence shown here is derived from an EMBL/GenBank/DDBJ whole genome shotgun (WGS) entry which is preliminary data.</text>
</comment>
<dbReference type="AlphaFoldDB" id="A0A8H4W2J6"/>
<dbReference type="EMBL" id="JAAMPI010000780">
    <property type="protein sequence ID" value="KAF4628664.1"/>
    <property type="molecule type" value="Genomic_DNA"/>
</dbReference>
<sequence length="628" mass="70295">MQLQCAEINSTPSTHASLRGTFGEPIMRDVGEITVSKASEWRSERAGTFEASPYELFHVQLYHPNVAAETRGVETSLIPNGGMDSWHPANLETMEPPPISHSINNLPVQSEQPFNSHTFLPPAARPNVPRKYTAEDWEAQKSEIARLYNDGTLENVRNFMSQRHGLNATPKQYKDRIRKWGFDKNIKTEEMEAMIRKQQERALQKKGTAFRVRKRPINPEKINRYIKEHPERPGPHDNLDVDINIESAATPAGISVYTPSNTGPRTPLAAPSPQEISNGYTVASPQHTFSSEAQNPNLYRFDFVNRQTSDPPSILSNPALFSTSPTPRPHTPHNSAVNPASITPNSRSPSPAISISSIIRSTTSTFTGQSPAIAPRTLSILPQVSSLSSEGFQNKARLSLSGLSSSTQTESHVTASPEKRYNQEEEEQLRGELSMMAIMFGESHSEYLSKSTELAWVLSRQGRYKSAEEIIRIPLSVYPNKNADDIHKFEALNALGAILCYQGSYTKAEKIFMRTIQFKKGLLGSEHDSTLETALYAEQERWQEAENLIVQVMDASKRVLGQEHPGTIRRIVCLAHIWKGYGRYAEALELKEECVQLYTRVLGKEHPETVSCTEEFLAWQIENIESGA</sequence>
<reference evidence="3 4" key="1">
    <citation type="submission" date="2020-03" db="EMBL/GenBank/DDBJ databases">
        <title>Draft Genome Sequence of Cudoniella acicularis.</title>
        <authorList>
            <person name="Buettner E."/>
            <person name="Kellner H."/>
        </authorList>
    </citation>
    <scope>NUCLEOTIDE SEQUENCE [LARGE SCALE GENOMIC DNA]</scope>
    <source>
        <strain evidence="3 4">DSM 108380</strain>
    </source>
</reference>
<dbReference type="Gene3D" id="1.25.40.10">
    <property type="entry name" value="Tetratricopeptide repeat domain"/>
    <property type="match status" value="1"/>
</dbReference>
<organism evidence="3 4">
    <name type="scientific">Cudoniella acicularis</name>
    <dbReference type="NCBI Taxonomy" id="354080"/>
    <lineage>
        <taxon>Eukaryota</taxon>
        <taxon>Fungi</taxon>
        <taxon>Dikarya</taxon>
        <taxon>Ascomycota</taxon>
        <taxon>Pezizomycotina</taxon>
        <taxon>Leotiomycetes</taxon>
        <taxon>Helotiales</taxon>
        <taxon>Tricladiaceae</taxon>
        <taxon>Cudoniella</taxon>
    </lineage>
</organism>
<gene>
    <name evidence="3" type="ORF">G7Y89_g9490</name>
</gene>
<feature type="region of interest" description="Disordered" evidence="1">
    <location>
        <begin position="400"/>
        <end position="423"/>
    </location>
</feature>
<evidence type="ECO:0000313" key="3">
    <source>
        <dbReference type="EMBL" id="KAF4628664.1"/>
    </source>
</evidence>
<evidence type="ECO:0000256" key="1">
    <source>
        <dbReference type="SAM" id="MobiDB-lite"/>
    </source>
</evidence>
<dbReference type="PANTHER" id="PTHR38788:SF3">
    <property type="entry name" value="CLR5 DOMAIN-CONTAINING PROTEIN"/>
    <property type="match status" value="1"/>
</dbReference>
<feature type="domain" description="Clr5" evidence="2">
    <location>
        <begin position="134"/>
        <end position="184"/>
    </location>
</feature>
<feature type="compositionally biased region" description="Polar residues" evidence="1">
    <location>
        <begin position="1"/>
        <end position="16"/>
    </location>
</feature>
<dbReference type="Proteomes" id="UP000566819">
    <property type="component" value="Unassembled WGS sequence"/>
</dbReference>
<evidence type="ECO:0000259" key="2">
    <source>
        <dbReference type="Pfam" id="PF14420"/>
    </source>
</evidence>
<dbReference type="InterPro" id="IPR011990">
    <property type="entry name" value="TPR-like_helical_dom_sf"/>
</dbReference>
<keyword evidence="4" id="KW-1185">Reference proteome</keyword>
<dbReference type="PANTHER" id="PTHR38788">
    <property type="entry name" value="CLR5 DOMAIN-CONTAINING PROTEIN"/>
    <property type="match status" value="1"/>
</dbReference>
<accession>A0A8H4W2J6</accession>
<feature type="region of interest" description="Disordered" evidence="1">
    <location>
        <begin position="324"/>
        <end position="352"/>
    </location>
</feature>